<gene>
    <name evidence="1" type="ORF">OBE_06684</name>
</gene>
<protein>
    <submittedName>
        <fullName evidence="1">Uncharacterized protein</fullName>
    </submittedName>
</protein>
<sequence length="318" mass="35818">VNTLELIYRSGNGERAQVTVMRFSELYNGQTDSRVFLYGDGTNKTIYSGIDSATGKPSAEYFPDLYEAEVGEANTPITGMVRHYARLVVFKQDATYSMSYSTLVTATDVTTAAFYVTPVNRQFGNKAPGQVDILENNPLTLDDQAVYRWRSVSTSGNITFDERNAERISDRVEVTLQGFDMKETRTFNRKSAQEYWWMYGDKALILNYGADAWYLYTGLSFRAMVEIGLETYGFRPDGGVVHLSRQYRSDDGKDIDAYAATGSMDFGRDWVLKYSPLIFVAIQPESNARVHVTVETNRRSDYPEKIVSSGLATFAHAD</sequence>
<feature type="non-terminal residue" evidence="1">
    <location>
        <position position="318"/>
    </location>
</feature>
<dbReference type="EMBL" id="AJWZ01004613">
    <property type="protein sequence ID" value="EKC64945.1"/>
    <property type="molecule type" value="Genomic_DNA"/>
</dbReference>
<reference evidence="1" key="1">
    <citation type="journal article" date="2013" name="Environ. Microbiol.">
        <title>Microbiota from the distal guts of lean and obese adolescents exhibit partial functional redundancy besides clear differences in community structure.</title>
        <authorList>
            <person name="Ferrer M."/>
            <person name="Ruiz A."/>
            <person name="Lanza F."/>
            <person name="Haange S.B."/>
            <person name="Oberbach A."/>
            <person name="Till H."/>
            <person name="Bargiela R."/>
            <person name="Campoy C."/>
            <person name="Segura M.T."/>
            <person name="Richter M."/>
            <person name="von Bergen M."/>
            <person name="Seifert J."/>
            <person name="Suarez A."/>
        </authorList>
    </citation>
    <scope>NUCLEOTIDE SEQUENCE</scope>
</reference>
<name>K1TES8_9ZZZZ</name>
<comment type="caution">
    <text evidence="1">The sequence shown here is derived from an EMBL/GenBank/DDBJ whole genome shotgun (WGS) entry which is preliminary data.</text>
</comment>
<feature type="non-terminal residue" evidence="1">
    <location>
        <position position="1"/>
    </location>
</feature>
<organism evidence="1">
    <name type="scientific">human gut metagenome</name>
    <dbReference type="NCBI Taxonomy" id="408170"/>
    <lineage>
        <taxon>unclassified sequences</taxon>
        <taxon>metagenomes</taxon>
        <taxon>organismal metagenomes</taxon>
    </lineage>
</organism>
<dbReference type="AlphaFoldDB" id="K1TES8"/>
<evidence type="ECO:0000313" key="1">
    <source>
        <dbReference type="EMBL" id="EKC64945.1"/>
    </source>
</evidence>
<proteinExistence type="predicted"/>
<accession>K1TES8</accession>